<feature type="region of interest" description="Disordered" evidence="2">
    <location>
        <begin position="1"/>
        <end position="25"/>
    </location>
</feature>
<reference evidence="3 4" key="1">
    <citation type="submission" date="2018-06" db="EMBL/GenBank/DDBJ databases">
        <title>Genomic Encyclopedia of Type Strains, Phase III (KMG-III): the genomes of soil and plant-associated and newly described type strains.</title>
        <authorList>
            <person name="Whitman W."/>
        </authorList>
    </citation>
    <scope>NUCLEOTIDE SEQUENCE [LARGE SCALE GENOMIC DNA]</scope>
    <source>
        <strain evidence="3 4">CECT 9025</strain>
    </source>
</reference>
<evidence type="ECO:0000256" key="1">
    <source>
        <dbReference type="ARBA" id="ARBA00006479"/>
    </source>
</evidence>
<dbReference type="RefSeq" id="WP_110813155.1">
    <property type="nucleotide sequence ID" value="NZ_QJTE01000001.1"/>
</dbReference>
<dbReference type="CDD" id="cd24073">
    <property type="entry name" value="ASKHA_ATPase_ROK_CYANR"/>
    <property type="match status" value="1"/>
</dbReference>
<dbReference type="InterPro" id="IPR036388">
    <property type="entry name" value="WH-like_DNA-bd_sf"/>
</dbReference>
<dbReference type="SUPFAM" id="SSF46785">
    <property type="entry name" value="Winged helix' DNA-binding domain"/>
    <property type="match status" value="1"/>
</dbReference>
<accession>A0A318SXR5</accession>
<keyword evidence="3" id="KW-0808">Transferase</keyword>
<comment type="similarity">
    <text evidence="1">Belongs to the ROK (NagC/XylR) family.</text>
</comment>
<dbReference type="InterPro" id="IPR000600">
    <property type="entry name" value="ROK"/>
</dbReference>
<dbReference type="Gene3D" id="1.10.10.10">
    <property type="entry name" value="Winged helix-like DNA-binding domain superfamily/Winged helix DNA-binding domain"/>
    <property type="match status" value="1"/>
</dbReference>
<dbReference type="PANTHER" id="PTHR18964:SF149">
    <property type="entry name" value="BIFUNCTIONAL UDP-N-ACETYLGLUCOSAMINE 2-EPIMERASE_N-ACETYLMANNOSAMINE KINASE"/>
    <property type="match status" value="1"/>
</dbReference>
<dbReference type="AlphaFoldDB" id="A0A318SXR5"/>
<gene>
    <name evidence="3" type="ORF">DFP88_101839</name>
</gene>
<evidence type="ECO:0000313" key="3">
    <source>
        <dbReference type="EMBL" id="PYE86162.1"/>
    </source>
</evidence>
<organism evidence="3 4">
    <name type="scientific">Pseudoroseicyclus aestuarii</name>
    <dbReference type="NCBI Taxonomy" id="1795041"/>
    <lineage>
        <taxon>Bacteria</taxon>
        <taxon>Pseudomonadati</taxon>
        <taxon>Pseudomonadota</taxon>
        <taxon>Alphaproteobacteria</taxon>
        <taxon>Rhodobacterales</taxon>
        <taxon>Paracoccaceae</taxon>
        <taxon>Pseudoroseicyclus</taxon>
    </lineage>
</organism>
<dbReference type="OrthoDB" id="9810372at2"/>
<dbReference type="Proteomes" id="UP000248311">
    <property type="component" value="Unassembled WGS sequence"/>
</dbReference>
<keyword evidence="4" id="KW-1185">Reference proteome</keyword>
<evidence type="ECO:0000313" key="4">
    <source>
        <dbReference type="Proteomes" id="UP000248311"/>
    </source>
</evidence>
<keyword evidence="3" id="KW-0418">Kinase</keyword>
<dbReference type="Gene3D" id="3.30.420.40">
    <property type="match status" value="2"/>
</dbReference>
<proteinExistence type="inferred from homology"/>
<dbReference type="EMBL" id="QJTE01000001">
    <property type="protein sequence ID" value="PYE86162.1"/>
    <property type="molecule type" value="Genomic_DNA"/>
</dbReference>
<dbReference type="Pfam" id="PF00480">
    <property type="entry name" value="ROK"/>
    <property type="match status" value="1"/>
</dbReference>
<sequence length="436" mass="45949">MKKPRLDASQRAAKGPAPSAGLEALAEGPPGCGPLLCGGGRDGRPLRQQIFDYVRGTGRAARADVTRALSISAGSVTTLTSELIALGLLREVQGAGRSEGRGRPPVALEVVPEGRLVVGIKLSDERHSAVLVDFAGTVLAEASLPTAPIRKTLAQTCDEAEGLVEELMQGRDRSALGAVGLGVAGPADHETGIVPWSPLLDGRDVPLKAAMEERLGVTVLVENDSNVLALAELWFGAGRALSDFVVVTIENGVGMGLVLGNRLWRGTRGMGLELGHMKVHLDGALCRCGKRGCLEAYVADYALAREAGIALGRSSRNLQSPLAMLEALYAEAKGGNETARTIFERAGRYLALGLSNVVQLYDPALIILSGERMRYDYLYAEEVLAEMASLGMPNSRPPCPVEIHAWGDMAWARGASALALSAVTEAALADRFEARA</sequence>
<dbReference type="GO" id="GO:0016301">
    <property type="term" value="F:kinase activity"/>
    <property type="evidence" value="ECO:0007669"/>
    <property type="project" value="UniProtKB-KW"/>
</dbReference>
<evidence type="ECO:0000256" key="2">
    <source>
        <dbReference type="SAM" id="MobiDB-lite"/>
    </source>
</evidence>
<comment type="caution">
    <text evidence="3">The sequence shown here is derived from an EMBL/GenBank/DDBJ whole genome shotgun (WGS) entry which is preliminary data.</text>
</comment>
<protein>
    <submittedName>
        <fullName evidence="3">Putative NBD/HSP70 family sugar kinase</fullName>
    </submittedName>
</protein>
<dbReference type="PANTHER" id="PTHR18964">
    <property type="entry name" value="ROK (REPRESSOR, ORF, KINASE) FAMILY"/>
    <property type="match status" value="1"/>
</dbReference>
<dbReference type="SUPFAM" id="SSF53067">
    <property type="entry name" value="Actin-like ATPase domain"/>
    <property type="match status" value="1"/>
</dbReference>
<name>A0A318SXR5_9RHOB</name>
<dbReference type="InterPro" id="IPR036390">
    <property type="entry name" value="WH_DNA-bd_sf"/>
</dbReference>
<dbReference type="InterPro" id="IPR043129">
    <property type="entry name" value="ATPase_NBD"/>
</dbReference>